<keyword evidence="6" id="KW-0812">Transmembrane</keyword>
<reference evidence="8" key="2">
    <citation type="journal article" date="2022" name="Microbiol. Resour. Announc.">
        <title>Metagenome Sequencing to Explore Phylogenomics of Terrestrial Cyanobacteria.</title>
        <authorList>
            <person name="Ward R.D."/>
            <person name="Stajich J.E."/>
            <person name="Johansen J.R."/>
            <person name="Huntemann M."/>
            <person name="Clum A."/>
            <person name="Foster B."/>
            <person name="Foster B."/>
            <person name="Roux S."/>
            <person name="Palaniappan K."/>
            <person name="Varghese N."/>
            <person name="Mukherjee S."/>
            <person name="Reddy T.B.K."/>
            <person name="Daum C."/>
            <person name="Copeland A."/>
            <person name="Chen I.A."/>
            <person name="Ivanova N.N."/>
            <person name="Kyrpides N.C."/>
            <person name="Shapiro N."/>
            <person name="Eloe-Fadrosh E.A."/>
            <person name="Pietrasiak N."/>
        </authorList>
    </citation>
    <scope>NUCLEOTIDE SEQUENCE</scope>
    <source>
        <strain evidence="8">GSE-NOS-MK-12-04C</strain>
    </source>
</reference>
<dbReference type="SUPFAM" id="SSF47384">
    <property type="entry name" value="Homodimeric domain of signal transducing histidine kinase"/>
    <property type="match status" value="1"/>
</dbReference>
<feature type="transmembrane region" description="Helical" evidence="6">
    <location>
        <begin position="6"/>
        <end position="23"/>
    </location>
</feature>
<dbReference type="PROSITE" id="PS50109">
    <property type="entry name" value="HIS_KIN"/>
    <property type="match status" value="1"/>
</dbReference>
<keyword evidence="6" id="KW-1133">Transmembrane helix</keyword>
<sequence>MISINWVYLVAGIALGMGFRSLFARLKVSSNSSVASVVDKQDMSTLEQQIKQTQLAYDMAQEMGQFKAGFLARTTHELRSPISQLISLHQLILSDLCENPAEEREFIAQAHNSANKLMKLIDEILKIARIEHGTNKLDIQPLQLAQQLQEIYQL</sequence>
<comment type="caution">
    <text evidence="8">The sequence shown here is derived from an EMBL/GenBank/DDBJ whole genome shotgun (WGS) entry which is preliminary data.</text>
</comment>
<dbReference type="EC" id="2.7.13.3" evidence="2"/>
<evidence type="ECO:0000313" key="8">
    <source>
        <dbReference type="EMBL" id="MBW4666661.1"/>
    </source>
</evidence>
<dbReference type="PANTHER" id="PTHR43711">
    <property type="entry name" value="TWO-COMPONENT HISTIDINE KINASE"/>
    <property type="match status" value="1"/>
</dbReference>
<evidence type="ECO:0000256" key="3">
    <source>
        <dbReference type="ARBA" id="ARBA00022679"/>
    </source>
</evidence>
<evidence type="ECO:0000256" key="1">
    <source>
        <dbReference type="ARBA" id="ARBA00000085"/>
    </source>
</evidence>
<proteinExistence type="predicted"/>
<keyword evidence="4" id="KW-0418">Kinase</keyword>
<evidence type="ECO:0000313" key="9">
    <source>
        <dbReference type="Proteomes" id="UP000729701"/>
    </source>
</evidence>
<dbReference type="Proteomes" id="UP000729701">
    <property type="component" value="Unassembled WGS sequence"/>
</dbReference>
<dbReference type="InterPro" id="IPR036097">
    <property type="entry name" value="HisK_dim/P_sf"/>
</dbReference>
<keyword evidence="5" id="KW-0902">Two-component regulatory system</keyword>
<dbReference type="InterPro" id="IPR003661">
    <property type="entry name" value="HisK_dim/P_dom"/>
</dbReference>
<dbReference type="GO" id="GO:0000155">
    <property type="term" value="F:phosphorelay sensor kinase activity"/>
    <property type="evidence" value="ECO:0007669"/>
    <property type="project" value="InterPro"/>
</dbReference>
<keyword evidence="6" id="KW-0472">Membrane</keyword>
<dbReference type="PANTHER" id="PTHR43711:SF26">
    <property type="entry name" value="SENSOR HISTIDINE KINASE RCSC"/>
    <property type="match status" value="1"/>
</dbReference>
<dbReference type="Pfam" id="PF00512">
    <property type="entry name" value="HisKA"/>
    <property type="match status" value="1"/>
</dbReference>
<keyword evidence="3" id="KW-0808">Transferase</keyword>
<dbReference type="Gene3D" id="1.10.287.130">
    <property type="match status" value="1"/>
</dbReference>
<evidence type="ECO:0000259" key="7">
    <source>
        <dbReference type="PROSITE" id="PS50109"/>
    </source>
</evidence>
<evidence type="ECO:0000256" key="6">
    <source>
        <dbReference type="SAM" id="Phobius"/>
    </source>
</evidence>
<organism evidence="8 9">
    <name type="scientific">Cyanomargarita calcarea GSE-NOS-MK-12-04C</name>
    <dbReference type="NCBI Taxonomy" id="2839659"/>
    <lineage>
        <taxon>Bacteria</taxon>
        <taxon>Bacillati</taxon>
        <taxon>Cyanobacteriota</taxon>
        <taxon>Cyanophyceae</taxon>
        <taxon>Nostocales</taxon>
        <taxon>Cyanomargaritaceae</taxon>
        <taxon>Cyanomargarita</taxon>
    </lineage>
</organism>
<comment type="catalytic activity">
    <reaction evidence="1">
        <text>ATP + protein L-histidine = ADP + protein N-phospho-L-histidine.</text>
        <dbReference type="EC" id="2.7.13.3"/>
    </reaction>
</comment>
<dbReference type="EMBL" id="JAHHGZ010000004">
    <property type="protein sequence ID" value="MBW4666661.1"/>
    <property type="molecule type" value="Genomic_DNA"/>
</dbReference>
<feature type="domain" description="Histidine kinase" evidence="7">
    <location>
        <begin position="73"/>
        <end position="154"/>
    </location>
</feature>
<name>A0A951QJS3_9CYAN</name>
<dbReference type="AlphaFoldDB" id="A0A951QJS3"/>
<dbReference type="InterPro" id="IPR005467">
    <property type="entry name" value="His_kinase_dom"/>
</dbReference>
<evidence type="ECO:0000256" key="2">
    <source>
        <dbReference type="ARBA" id="ARBA00012438"/>
    </source>
</evidence>
<evidence type="ECO:0000256" key="4">
    <source>
        <dbReference type="ARBA" id="ARBA00022777"/>
    </source>
</evidence>
<dbReference type="InterPro" id="IPR050736">
    <property type="entry name" value="Sensor_HK_Regulatory"/>
</dbReference>
<evidence type="ECO:0000256" key="5">
    <source>
        <dbReference type="ARBA" id="ARBA00023012"/>
    </source>
</evidence>
<gene>
    <name evidence="8" type="ORF">KME60_04265</name>
</gene>
<dbReference type="CDD" id="cd00082">
    <property type="entry name" value="HisKA"/>
    <property type="match status" value="1"/>
</dbReference>
<protein>
    <recommendedName>
        <fullName evidence="2">histidine kinase</fullName>
        <ecNumber evidence="2">2.7.13.3</ecNumber>
    </recommendedName>
</protein>
<accession>A0A951QJS3</accession>
<dbReference type="SMART" id="SM00388">
    <property type="entry name" value="HisKA"/>
    <property type="match status" value="1"/>
</dbReference>
<reference evidence="8" key="1">
    <citation type="submission" date="2021-05" db="EMBL/GenBank/DDBJ databases">
        <authorList>
            <person name="Pietrasiak N."/>
            <person name="Ward R."/>
            <person name="Stajich J.E."/>
            <person name="Kurbessoian T."/>
        </authorList>
    </citation>
    <scope>NUCLEOTIDE SEQUENCE</scope>
    <source>
        <strain evidence="8">GSE-NOS-MK-12-04C</strain>
    </source>
</reference>